<name>A0A1B7LCB3_9FIRM</name>
<dbReference type="RefSeq" id="WP_066669792.1">
    <property type="nucleotide sequence ID" value="NZ_LYVF01000178.1"/>
</dbReference>
<comment type="caution">
    <text evidence="1">The sequence shown here is derived from an EMBL/GenBank/DDBJ whole genome shotgun (WGS) entry which is preliminary data.</text>
</comment>
<dbReference type="STRING" id="1838280.A6M21_13440"/>
<evidence type="ECO:0000313" key="1">
    <source>
        <dbReference type="EMBL" id="OAT80368.1"/>
    </source>
</evidence>
<evidence type="ECO:0000313" key="2">
    <source>
        <dbReference type="Proteomes" id="UP000078532"/>
    </source>
</evidence>
<dbReference type="EMBL" id="LYVF01000178">
    <property type="protein sequence ID" value="OAT80368.1"/>
    <property type="molecule type" value="Genomic_DNA"/>
</dbReference>
<proteinExistence type="predicted"/>
<keyword evidence="2" id="KW-1185">Reference proteome</keyword>
<dbReference type="AlphaFoldDB" id="A0A1B7LCB3"/>
<protein>
    <submittedName>
        <fullName evidence="1">Uncharacterized protein</fullName>
    </submittedName>
</protein>
<gene>
    <name evidence="1" type="ORF">A6M21_13440</name>
</gene>
<organism evidence="1 2">
    <name type="scientific">Desulfotomaculum copahuensis</name>
    <dbReference type="NCBI Taxonomy" id="1838280"/>
    <lineage>
        <taxon>Bacteria</taxon>
        <taxon>Bacillati</taxon>
        <taxon>Bacillota</taxon>
        <taxon>Clostridia</taxon>
        <taxon>Eubacteriales</taxon>
        <taxon>Desulfotomaculaceae</taxon>
        <taxon>Desulfotomaculum</taxon>
    </lineage>
</organism>
<dbReference type="Proteomes" id="UP000078532">
    <property type="component" value="Unassembled WGS sequence"/>
</dbReference>
<reference evidence="1 2" key="1">
    <citation type="submission" date="2016-04" db="EMBL/GenBank/DDBJ databases">
        <authorList>
            <person name="Evans L.H."/>
            <person name="Alamgir A."/>
            <person name="Owens N."/>
            <person name="Weber N.D."/>
            <person name="Virtaneva K."/>
            <person name="Barbian K."/>
            <person name="Babar A."/>
            <person name="Rosenke K."/>
        </authorList>
    </citation>
    <scope>NUCLEOTIDE SEQUENCE [LARGE SCALE GENOMIC DNA]</scope>
    <source>
        <strain evidence="1 2">LMa1</strain>
    </source>
</reference>
<sequence length="63" mass="6996">MLALFTASSIAACRHPARERGLSRLAEFRARRFPPAGMPAADRLPPVAGAEKHLLRRGRTFRI</sequence>
<accession>A0A1B7LCB3</accession>